<dbReference type="Proteomes" id="UP001260980">
    <property type="component" value="Unassembled WGS sequence"/>
</dbReference>
<sequence length="133" mass="15151">MTTFIDKIALIRIMDGQILGTRSKGKELYYLPGGKRDPGETDTETLIREIEEELSVHIKPETVAHFGNFEAQADGKAEGIVVKMACYTADYDGELRPASEIDELEWLSYKDRDRVSRVVQIIFDHLHEKNLLP</sequence>
<dbReference type="PANTHER" id="PTHR43736">
    <property type="entry name" value="ADP-RIBOSE PYROPHOSPHATASE"/>
    <property type="match status" value="1"/>
</dbReference>
<dbReference type="CDD" id="cd04690">
    <property type="entry name" value="NUDIX_Hydrolase"/>
    <property type="match status" value="1"/>
</dbReference>
<dbReference type="InterPro" id="IPR000086">
    <property type="entry name" value="NUDIX_hydrolase_dom"/>
</dbReference>
<dbReference type="Gene3D" id="3.90.79.10">
    <property type="entry name" value="Nucleoside Triphosphate Pyrophosphohydrolase"/>
    <property type="match status" value="1"/>
</dbReference>
<dbReference type="SUPFAM" id="SSF55811">
    <property type="entry name" value="Nudix"/>
    <property type="match status" value="1"/>
</dbReference>
<proteinExistence type="inferred from homology"/>
<accession>A0ABU3R8X7</accession>
<dbReference type="Pfam" id="PF00293">
    <property type="entry name" value="NUDIX"/>
    <property type="match status" value="1"/>
</dbReference>
<name>A0ABU3R8X7_9BACL</name>
<comment type="caution">
    <text evidence="3">The sequence shown here is derived from an EMBL/GenBank/DDBJ whole genome shotgun (WGS) entry which is preliminary data.</text>
</comment>
<evidence type="ECO:0000313" key="4">
    <source>
        <dbReference type="Proteomes" id="UP001260980"/>
    </source>
</evidence>
<gene>
    <name evidence="3" type="ORF">RQP52_05350</name>
</gene>
<reference evidence="3 4" key="1">
    <citation type="submission" date="2023-10" db="EMBL/GenBank/DDBJ databases">
        <title>Paenibacillus strain PFR10 Genome sequencing and assembly.</title>
        <authorList>
            <person name="Kim I."/>
        </authorList>
    </citation>
    <scope>NUCLEOTIDE SEQUENCE [LARGE SCALE GENOMIC DNA]</scope>
    <source>
        <strain evidence="3 4">PFR10</strain>
    </source>
</reference>
<dbReference type="PANTHER" id="PTHR43736:SF1">
    <property type="entry name" value="DIHYDRONEOPTERIN TRIPHOSPHATE DIPHOSPHATASE"/>
    <property type="match status" value="1"/>
</dbReference>
<keyword evidence="4" id="KW-1185">Reference proteome</keyword>
<protein>
    <submittedName>
        <fullName evidence="3">NUDIX domain-containing protein</fullName>
    </submittedName>
</protein>
<evidence type="ECO:0000256" key="1">
    <source>
        <dbReference type="ARBA" id="ARBA00005582"/>
    </source>
</evidence>
<evidence type="ECO:0000259" key="2">
    <source>
        <dbReference type="PROSITE" id="PS51462"/>
    </source>
</evidence>
<evidence type="ECO:0000313" key="3">
    <source>
        <dbReference type="EMBL" id="MDU0200506.1"/>
    </source>
</evidence>
<feature type="domain" description="Nudix hydrolase" evidence="2">
    <location>
        <begin position="1"/>
        <end position="133"/>
    </location>
</feature>
<organism evidence="3 4">
    <name type="scientific">Paenibacillus violae</name>
    <dbReference type="NCBI Taxonomy" id="3077234"/>
    <lineage>
        <taxon>Bacteria</taxon>
        <taxon>Bacillati</taxon>
        <taxon>Bacillota</taxon>
        <taxon>Bacilli</taxon>
        <taxon>Bacillales</taxon>
        <taxon>Paenibacillaceae</taxon>
        <taxon>Paenibacillus</taxon>
    </lineage>
</organism>
<dbReference type="InterPro" id="IPR015797">
    <property type="entry name" value="NUDIX_hydrolase-like_dom_sf"/>
</dbReference>
<dbReference type="RefSeq" id="WP_315949924.1">
    <property type="nucleotide sequence ID" value="NZ_JAWCUD010000001.1"/>
</dbReference>
<dbReference type="EMBL" id="JAWCUD010000001">
    <property type="protein sequence ID" value="MDU0200506.1"/>
    <property type="molecule type" value="Genomic_DNA"/>
</dbReference>
<comment type="similarity">
    <text evidence="1">Belongs to the Nudix hydrolase family.</text>
</comment>
<dbReference type="PROSITE" id="PS51462">
    <property type="entry name" value="NUDIX"/>
    <property type="match status" value="1"/>
</dbReference>